<evidence type="ECO:0000313" key="3">
    <source>
        <dbReference type="Proteomes" id="UP000264882"/>
    </source>
</evidence>
<dbReference type="InterPro" id="IPR051319">
    <property type="entry name" value="Oligoribo/pAp-PDE_c-di-AMP_PDE"/>
</dbReference>
<protein>
    <submittedName>
        <fullName evidence="2">Phosphoesterase</fullName>
    </submittedName>
</protein>
<dbReference type="Gene3D" id="3.10.310.30">
    <property type="match status" value="1"/>
</dbReference>
<dbReference type="InterPro" id="IPR003156">
    <property type="entry name" value="DHHA1_dom"/>
</dbReference>
<proteinExistence type="predicted"/>
<dbReference type="Proteomes" id="UP000264882">
    <property type="component" value="Chromosome"/>
</dbReference>
<dbReference type="InterPro" id="IPR038763">
    <property type="entry name" value="DHH_sf"/>
</dbReference>
<dbReference type="RefSeq" id="WP_119863792.1">
    <property type="nucleotide sequence ID" value="NZ_CP008748.1"/>
</dbReference>
<dbReference type="KEGG" id="mhyv:MHSN_01420"/>
<dbReference type="AlphaFoldDB" id="A0A4P1QG77"/>
<dbReference type="SUPFAM" id="SSF64182">
    <property type="entry name" value="DHH phosphoesterases"/>
    <property type="match status" value="1"/>
</dbReference>
<dbReference type="PANTHER" id="PTHR47618">
    <property type="entry name" value="BIFUNCTIONAL OLIGORIBONUCLEASE AND PAP PHOSPHATASE NRNA"/>
    <property type="match status" value="1"/>
</dbReference>
<dbReference type="PANTHER" id="PTHR47618:SF1">
    <property type="entry name" value="BIFUNCTIONAL OLIGORIBONUCLEASE AND PAP PHOSPHATASE NRNA"/>
    <property type="match status" value="1"/>
</dbReference>
<dbReference type="Pfam" id="PF02272">
    <property type="entry name" value="DHHA1"/>
    <property type="match status" value="1"/>
</dbReference>
<accession>A0A4P1QG77</accession>
<name>A0A4P1QG77_9BACT</name>
<gene>
    <name evidence="2" type="ORF">MHSN_01420</name>
</gene>
<sequence>MNNLAKKFEEFWKILSQYEYITLCTHVEPDGDTLGSAIALQNLIKLNSKKCKEVKISGGDYPRNLSFIIDEPISLVSDEYFAKSLKIVVDTSTKSRIFDKRVVPQESLKLDHHPFEEKWLYEIGGDYWPAAGQVVANLAKTLKLKINQKAIEGMAMAIITDTSNFTERNISAETFEMMVYLMENKLNYAELIKNMQLNTDEINQIFEVCQNRKTEGLVTYAISEKVVTNDIVRPLIANFVSLSNSEVTLAVMKQVSGIYRCSIRSRSYYDVSEVARKFGGGGHKNSSGFKISSLDELLEVIKFINRK</sequence>
<dbReference type="GO" id="GO:0003676">
    <property type="term" value="F:nucleic acid binding"/>
    <property type="evidence" value="ECO:0007669"/>
    <property type="project" value="InterPro"/>
</dbReference>
<dbReference type="Gene3D" id="3.90.1640.10">
    <property type="entry name" value="inorganic pyrophosphatase (n-terminal core)"/>
    <property type="match status" value="1"/>
</dbReference>
<keyword evidence="3" id="KW-1185">Reference proteome</keyword>
<evidence type="ECO:0000313" key="2">
    <source>
        <dbReference type="EMBL" id="ASI53860.1"/>
    </source>
</evidence>
<reference evidence="2 3" key="1">
    <citation type="submission" date="2014-06" db="EMBL/GenBank/DDBJ databases">
        <title>The Whole Genome Sequence of Mycoplasma hyosynoviae strain ATCC 27095.</title>
        <authorList>
            <person name="Calcutt M.J."/>
            <person name="Foecking M.F."/>
        </authorList>
    </citation>
    <scope>NUCLEOTIDE SEQUENCE [LARGE SCALE GENOMIC DNA]</scope>
    <source>
        <strain evidence="2 3">M60</strain>
    </source>
</reference>
<evidence type="ECO:0000259" key="1">
    <source>
        <dbReference type="Pfam" id="PF02272"/>
    </source>
</evidence>
<organism evidence="2 3">
    <name type="scientific">Metamycoplasma hyosynoviae</name>
    <dbReference type="NCBI Taxonomy" id="29559"/>
    <lineage>
        <taxon>Bacteria</taxon>
        <taxon>Bacillati</taxon>
        <taxon>Mycoplasmatota</taxon>
        <taxon>Mycoplasmoidales</taxon>
        <taxon>Metamycoplasmataceae</taxon>
        <taxon>Metamycoplasma</taxon>
    </lineage>
</organism>
<dbReference type="EMBL" id="CP008748">
    <property type="protein sequence ID" value="ASI53860.1"/>
    <property type="molecule type" value="Genomic_DNA"/>
</dbReference>
<feature type="domain" description="DHHA1" evidence="1">
    <location>
        <begin position="221"/>
        <end position="305"/>
    </location>
</feature>